<dbReference type="Proteomes" id="UP001597368">
    <property type="component" value="Unassembled WGS sequence"/>
</dbReference>
<dbReference type="InterPro" id="IPR036505">
    <property type="entry name" value="Amidase/PGRP_sf"/>
</dbReference>
<proteinExistence type="predicted"/>
<reference evidence="3" key="1">
    <citation type="journal article" date="2019" name="Int. J. Syst. Evol. Microbiol.">
        <title>The Global Catalogue of Microorganisms (GCM) 10K type strain sequencing project: providing services to taxonomists for standard genome sequencing and annotation.</title>
        <authorList>
            <consortium name="The Broad Institute Genomics Platform"/>
            <consortium name="The Broad Institute Genome Sequencing Center for Infectious Disease"/>
            <person name="Wu L."/>
            <person name="Ma J."/>
        </authorList>
    </citation>
    <scope>NUCLEOTIDE SEQUENCE [LARGE SCALE GENOMIC DNA]</scope>
    <source>
        <strain evidence="3">ICMP 6774ER</strain>
    </source>
</reference>
<dbReference type="Gene3D" id="3.40.80.10">
    <property type="entry name" value="Peptidoglycan recognition protein-like"/>
    <property type="match status" value="1"/>
</dbReference>
<name>A0ABW4T8Y4_9ACTN</name>
<evidence type="ECO:0000256" key="1">
    <source>
        <dbReference type="SAM" id="MobiDB-lite"/>
    </source>
</evidence>
<keyword evidence="3" id="KW-1185">Reference proteome</keyword>
<organism evidence="2 3">
    <name type="scientific">Nonomuraea mangrovi</name>
    <dbReference type="NCBI Taxonomy" id="2316207"/>
    <lineage>
        <taxon>Bacteria</taxon>
        <taxon>Bacillati</taxon>
        <taxon>Actinomycetota</taxon>
        <taxon>Actinomycetes</taxon>
        <taxon>Streptosporangiales</taxon>
        <taxon>Streptosporangiaceae</taxon>
        <taxon>Nonomuraea</taxon>
    </lineage>
</organism>
<evidence type="ECO:0000313" key="2">
    <source>
        <dbReference type="EMBL" id="MFD1937560.1"/>
    </source>
</evidence>
<protein>
    <recommendedName>
        <fullName evidence="4">Transposase</fullName>
    </recommendedName>
</protein>
<comment type="caution">
    <text evidence="2">The sequence shown here is derived from an EMBL/GenBank/DDBJ whole genome shotgun (WGS) entry which is preliminary data.</text>
</comment>
<gene>
    <name evidence="2" type="ORF">ACFSKW_39445</name>
</gene>
<dbReference type="SUPFAM" id="SSF55846">
    <property type="entry name" value="N-acetylmuramoyl-L-alanine amidase-like"/>
    <property type="match status" value="1"/>
</dbReference>
<evidence type="ECO:0008006" key="4">
    <source>
        <dbReference type="Google" id="ProtNLM"/>
    </source>
</evidence>
<accession>A0ABW4T8Y4</accession>
<dbReference type="EMBL" id="JBHUFV010000061">
    <property type="protein sequence ID" value="MFD1937560.1"/>
    <property type="molecule type" value="Genomic_DNA"/>
</dbReference>
<sequence>MSGWKYFWQIVEPVSRERHAPRSAGFGGPPEGEAPLLAGRPYRDRRKQAASRRTSVKGETLMINLVAREQWNARTHKGHVSLKARPDGIKYHYVGGRVDPDLVKDHGLCVALVKSIQRHHMDTNLWADIGYSAQACPHRQVFVGRGPGILPAANGDGLNAGHYAVSRWSATPAWSSPLTTCCTGCWTLATG</sequence>
<feature type="region of interest" description="Disordered" evidence="1">
    <location>
        <begin position="18"/>
        <end position="54"/>
    </location>
</feature>
<dbReference type="RefSeq" id="WP_379578853.1">
    <property type="nucleotide sequence ID" value="NZ_JBHUFV010000061.1"/>
</dbReference>
<evidence type="ECO:0000313" key="3">
    <source>
        <dbReference type="Proteomes" id="UP001597368"/>
    </source>
</evidence>